<dbReference type="Proteomes" id="UP001164539">
    <property type="component" value="Chromosome 1"/>
</dbReference>
<reference evidence="1 2" key="1">
    <citation type="journal article" date="2023" name="Science">
        <title>Complex scaffold remodeling in plant triterpene biosynthesis.</title>
        <authorList>
            <person name="De La Pena R."/>
            <person name="Hodgson H."/>
            <person name="Liu J.C."/>
            <person name="Stephenson M.J."/>
            <person name="Martin A.C."/>
            <person name="Owen C."/>
            <person name="Harkess A."/>
            <person name="Leebens-Mack J."/>
            <person name="Jimenez L.E."/>
            <person name="Osbourn A."/>
            <person name="Sattely E.S."/>
        </authorList>
    </citation>
    <scope>NUCLEOTIDE SEQUENCE [LARGE SCALE GENOMIC DNA]</scope>
    <source>
        <strain evidence="2">cv. JPN11</strain>
        <tissue evidence="1">Leaf</tissue>
    </source>
</reference>
<sequence length="1169" mass="132304">MEVKRKTPLQVEGLQRFYSEEKYPTKSEMEDLAAALDLTFKQVRTWFIEKRRREKSDNGIVLPSSSNSKLTDTHGRNGLGIVTATKIVKGRDSSIHDREKNTFSCSLKHKHVSSTVGNEQSKKKNAVLLLQDLLTPDYILKKVFRKDGPPLGVQFDLLPSQAFCCYKGSGNFHPALQEDQRANKRRKVPEHDELDCQDFCANRDPVRKHGMGKGLMTAWRVMNPNGGIYPTGIDTAHRQDNDVPQISTARSQKPPLRKKRARQLVSLLKQRRLANKQRNKKKPLIRGRQVKLDKAESLLKPQREKCELALEGEISEERLNQIAMLVDDEELELRELEAGPNPLTCCDHIPTKGPHGCSLCGDLLAKFPPNSVKMKQPFGTQPWDSSPEIVKKLFKVFHFLYTYAATVDICSFTLDEFAQSFHDKDSLLLGKIHVALLKLLLSDVETELSRECFAHLSVSCKFLAFLHSVENQEFFVEFWNKSLNPLTWTEILRQVLVAAGFGSKQGSLRKESLSKEMNLMVKYGLRPGTLKGELFRILLEQGNDGLKVFQLARSSQIAELNLASTTEEVELLISSTLSSDITLFEKISSSAYRLRFNSLKEAGDFESDTEDSGSVDDNSNDRDTCNSGDDSECDSQIHSQRRPKLVNCHKSKNNMLTVYNEIDESHRGEMWLLGLMEGEYSDLTIDEKLNALVALIDLVSAGSSIRIEDPIKAIAESIPSVRHYGSGAKIKRALPNQHNLPRPSWIHVEQFHGVKEARASQELRPVDSSSLLSKSCGKEKSSSGDKDANTEVSSDLHPMQSVYLGSDRRFNRYWLFLGPCNAYDPGHKRVYFESSEDGHWEVIDTEEALRALLSVLDDRGRREALLIESLEKREAFLCQAMSSRLVNNAESRHLTQSDQSELDMVREDSSSPVSDVDNNLALIEVAKDSLPSCGAIVLEVGKKGEEQNRKWNRLQEFDVWIWNHFYLNLNAVKHGRRSYLDALTRCESCHDLYWRDEKHCKRCHTTFELDFDLEERYAIHAATCRGKGDHIGSKHKILSSQLQSLKAAVHAIESVMPEDALVGAWTKSAHRLWAKRLRRTSSLAELLQVVADFVSAINEDWLYQWNAQIANTVMEEIISCFPTMPQTSSALALWLVKLDALIAPYLVQVHSEKATEVRTSSRGKRALEQ</sequence>
<comment type="caution">
    <text evidence="1">The sequence shown here is derived from an EMBL/GenBank/DDBJ whole genome shotgun (WGS) entry which is preliminary data.</text>
</comment>
<name>A0ACC1Z443_MELAZ</name>
<protein>
    <submittedName>
        <fullName evidence="1">Homeobox-DDT domain protein RLT3</fullName>
    </submittedName>
</protein>
<evidence type="ECO:0000313" key="2">
    <source>
        <dbReference type="Proteomes" id="UP001164539"/>
    </source>
</evidence>
<accession>A0ACC1Z443</accession>
<organism evidence="1 2">
    <name type="scientific">Melia azedarach</name>
    <name type="common">Chinaberry tree</name>
    <dbReference type="NCBI Taxonomy" id="155640"/>
    <lineage>
        <taxon>Eukaryota</taxon>
        <taxon>Viridiplantae</taxon>
        <taxon>Streptophyta</taxon>
        <taxon>Embryophyta</taxon>
        <taxon>Tracheophyta</taxon>
        <taxon>Spermatophyta</taxon>
        <taxon>Magnoliopsida</taxon>
        <taxon>eudicotyledons</taxon>
        <taxon>Gunneridae</taxon>
        <taxon>Pentapetalae</taxon>
        <taxon>rosids</taxon>
        <taxon>malvids</taxon>
        <taxon>Sapindales</taxon>
        <taxon>Meliaceae</taxon>
        <taxon>Melia</taxon>
    </lineage>
</organism>
<gene>
    <name evidence="1" type="ORF">OWV82_002958</name>
</gene>
<keyword evidence="2" id="KW-1185">Reference proteome</keyword>
<keyword evidence="1" id="KW-0238">DNA-binding</keyword>
<proteinExistence type="predicted"/>
<evidence type="ECO:0000313" key="1">
    <source>
        <dbReference type="EMBL" id="KAJ4730307.1"/>
    </source>
</evidence>
<keyword evidence="1" id="KW-0371">Homeobox</keyword>
<dbReference type="EMBL" id="CM051394">
    <property type="protein sequence ID" value="KAJ4730307.1"/>
    <property type="molecule type" value="Genomic_DNA"/>
</dbReference>